<reference evidence="2 3" key="1">
    <citation type="journal article" date="2012" name="J. Bacteriol.">
        <title>Draft Genome Sequence of Vibrio fischeri SR5, a Strain Isolated from the Light Organ of the Mediterranean Squid Sepiola robusta.</title>
        <authorList>
            <person name="Gyllborg M.C."/>
            <person name="Sahl J.W."/>
            <person name="Cronin D.C.III."/>
            <person name="Rasko D.A."/>
            <person name="Mandel M.J."/>
        </authorList>
    </citation>
    <scope>NUCLEOTIDE SEQUENCE [LARGE SCALE GENOMIC DNA]</scope>
    <source>
        <strain evidence="2 3">SR5</strain>
    </source>
</reference>
<dbReference type="Gene3D" id="3.40.630.30">
    <property type="match status" value="1"/>
</dbReference>
<evidence type="ECO:0000259" key="1">
    <source>
        <dbReference type="Pfam" id="PF13302"/>
    </source>
</evidence>
<dbReference type="InterPro" id="IPR000182">
    <property type="entry name" value="GNAT_dom"/>
</dbReference>
<accession>A0AAV3ELU5</accession>
<evidence type="ECO:0000313" key="3">
    <source>
        <dbReference type="Proteomes" id="UP000004521"/>
    </source>
</evidence>
<feature type="domain" description="N-acetyltransferase" evidence="1">
    <location>
        <begin position="17"/>
        <end position="92"/>
    </location>
</feature>
<dbReference type="AlphaFoldDB" id="A0AAV3ELU5"/>
<protein>
    <submittedName>
        <fullName evidence="2">Acetyltransferase, gnat family protein</fullName>
    </submittedName>
</protein>
<comment type="caution">
    <text evidence="2">The sequence shown here is derived from an EMBL/GenBank/DDBJ whole genome shotgun (WGS) entry which is preliminary data.</text>
</comment>
<dbReference type="RefSeq" id="WP_005424151.1">
    <property type="nucleotide sequence ID" value="NZ_JH584335.1"/>
</dbReference>
<dbReference type="Pfam" id="PF13302">
    <property type="entry name" value="Acetyltransf_3"/>
    <property type="match status" value="1"/>
</dbReference>
<dbReference type="GO" id="GO:0016747">
    <property type="term" value="F:acyltransferase activity, transferring groups other than amino-acyl groups"/>
    <property type="evidence" value="ECO:0007669"/>
    <property type="project" value="InterPro"/>
</dbReference>
<dbReference type="SUPFAM" id="SSF55729">
    <property type="entry name" value="Acyl-CoA N-acyltransferases (Nat)"/>
    <property type="match status" value="1"/>
</dbReference>
<gene>
    <name evidence="2" type="ORF">VFSR5_2779</name>
</gene>
<evidence type="ECO:0000313" key="2">
    <source>
        <dbReference type="EMBL" id="EHN67920.1"/>
    </source>
</evidence>
<sequence>MQGEKWLSGTELKGKIVTLIPLRLEHASALVEAASDGELWDLWYTKIPNEETVNGYIELALSEQDAGRSLAFSVIDNETQTIIGTTRLCHADCVK</sequence>
<feature type="non-terminal residue" evidence="2">
    <location>
        <position position="95"/>
    </location>
</feature>
<dbReference type="PANTHER" id="PTHR43610">
    <property type="entry name" value="BLL6696 PROTEIN"/>
    <property type="match status" value="1"/>
</dbReference>
<dbReference type="EMBL" id="AHIH01000021">
    <property type="protein sequence ID" value="EHN67920.1"/>
    <property type="molecule type" value="Genomic_DNA"/>
</dbReference>
<organism evidence="2 3">
    <name type="scientific">Aliivibrio fischeri SR5</name>
    <dbReference type="NCBI Taxonomy" id="1088719"/>
    <lineage>
        <taxon>Bacteria</taxon>
        <taxon>Pseudomonadati</taxon>
        <taxon>Pseudomonadota</taxon>
        <taxon>Gammaproteobacteria</taxon>
        <taxon>Vibrionales</taxon>
        <taxon>Vibrionaceae</taxon>
        <taxon>Aliivibrio</taxon>
    </lineage>
</organism>
<dbReference type="PANTHER" id="PTHR43610:SF1">
    <property type="entry name" value="N-ACETYLTRANSFERASE DOMAIN-CONTAINING PROTEIN"/>
    <property type="match status" value="1"/>
</dbReference>
<dbReference type="Proteomes" id="UP000004521">
    <property type="component" value="Unassembled WGS sequence"/>
</dbReference>
<proteinExistence type="predicted"/>
<name>A0AAV3ELU5_ALIFS</name>
<dbReference type="InterPro" id="IPR016181">
    <property type="entry name" value="Acyl_CoA_acyltransferase"/>
</dbReference>